<gene>
    <name evidence="9" type="ORF">NADFUDRAFT_44938</name>
</gene>
<dbReference type="PANTHER" id="PTHR28570">
    <property type="entry name" value="ASPARTYL AMINOPEPTIDASE"/>
    <property type="match status" value="1"/>
</dbReference>
<organism evidence="9 10">
    <name type="scientific">Nadsonia fulvescens var. elongata DSM 6958</name>
    <dbReference type="NCBI Taxonomy" id="857566"/>
    <lineage>
        <taxon>Eukaryota</taxon>
        <taxon>Fungi</taxon>
        <taxon>Dikarya</taxon>
        <taxon>Ascomycota</taxon>
        <taxon>Saccharomycotina</taxon>
        <taxon>Dipodascomycetes</taxon>
        <taxon>Dipodascales</taxon>
        <taxon>Dipodascales incertae sedis</taxon>
        <taxon>Nadsonia</taxon>
    </lineage>
</organism>
<sequence length="626" mass="68840">MPSFLNTIAKIIKQLDENETNLATCELFLNEVELNPAQENLKEWLEYVNLCHQKVESMKKEVESLECPEGSNNLVMAENLILGCKSCAFKLATVARKLESLEIFASQEVSNKSKSNNTDSKPKEVQLPKSTDLQELANVKTNTLASKGDNSYDMNNNDPSLSPEDYTAKFVKFINETPTAYHAVKCFAKTLEELGSFTYLPERGAWEDLILTNNKFYTTRNGTSLIAFVIGKDWEPGQGAGIVAAHTDSITARVKPVSKKPATEGYRMMGTAPYSGGFSNVWWDRDLGVAGRVVVKNAQNKSIESKLVHIPYPIARIPTLAPHFGAPANGPFNKETQMTPIIGLCDAEEDLAPTESEKQSPLYGKHDLKLLRLIAHSIKTPLEDMLTFDLELFDTQPATLGGLDAEFLICPRLDDKLCSYAGLFGLLESLKASENSSVLNIVALFDNEEIGSETRQGAMGGLLQTTINRLLALHGDSNDELKQQTYANSYLVSSDVNHAVNPNFTEVYLKDHSARLNTGVAIGLDSQGDLATDAVSLALLEEIARRTNNPLQYTQTRNGEKEGSTIGPMLSSATGIRAIDIGIPQLSMHSLRATTGSKDVWLGVRLYKAIFEQWFKVDAAFKNGDL</sequence>
<keyword evidence="7" id="KW-0862">Zinc</keyword>
<evidence type="ECO:0000313" key="10">
    <source>
        <dbReference type="Proteomes" id="UP000095009"/>
    </source>
</evidence>
<dbReference type="FunFam" id="2.30.250.10:FF:000001">
    <property type="entry name" value="Aspartyl aminopeptidase 1"/>
    <property type="match status" value="1"/>
</dbReference>
<dbReference type="STRING" id="857566.A0A1E3PSW1"/>
<dbReference type="InterPro" id="IPR001948">
    <property type="entry name" value="Peptidase_M18"/>
</dbReference>
<evidence type="ECO:0000256" key="1">
    <source>
        <dbReference type="ARBA" id="ARBA00001947"/>
    </source>
</evidence>
<keyword evidence="4" id="KW-0645">Protease</keyword>
<dbReference type="GO" id="GO:0006508">
    <property type="term" value="P:proteolysis"/>
    <property type="evidence" value="ECO:0007669"/>
    <property type="project" value="UniProtKB-KW"/>
</dbReference>
<dbReference type="SUPFAM" id="SSF53187">
    <property type="entry name" value="Zn-dependent exopeptidases"/>
    <property type="match status" value="1"/>
</dbReference>
<dbReference type="OrthoDB" id="9880441at2759"/>
<dbReference type="GO" id="GO:0000324">
    <property type="term" value="C:fungal-type vacuole"/>
    <property type="evidence" value="ECO:0007669"/>
    <property type="project" value="TreeGrafter"/>
</dbReference>
<comment type="cofactor">
    <cofactor evidence="1">
        <name>Zn(2+)</name>
        <dbReference type="ChEBI" id="CHEBI:29105"/>
    </cofactor>
</comment>
<dbReference type="Gene3D" id="2.30.250.10">
    <property type="entry name" value="Aminopeptidase i, Domain 2"/>
    <property type="match status" value="1"/>
</dbReference>
<evidence type="ECO:0000256" key="2">
    <source>
        <dbReference type="ARBA" id="ARBA00008290"/>
    </source>
</evidence>
<evidence type="ECO:0000256" key="6">
    <source>
        <dbReference type="ARBA" id="ARBA00022801"/>
    </source>
</evidence>
<name>A0A1E3PSW1_9ASCO</name>
<evidence type="ECO:0008006" key="11">
    <source>
        <dbReference type="Google" id="ProtNLM"/>
    </source>
</evidence>
<dbReference type="CDD" id="cd05658">
    <property type="entry name" value="M18_DAP"/>
    <property type="match status" value="1"/>
</dbReference>
<evidence type="ECO:0000256" key="8">
    <source>
        <dbReference type="ARBA" id="ARBA00023049"/>
    </source>
</evidence>
<dbReference type="PANTHER" id="PTHR28570:SF4">
    <property type="entry name" value="VACUOLAR AMINOPEPTIDASE 1"/>
    <property type="match status" value="1"/>
</dbReference>
<comment type="similarity">
    <text evidence="2">Belongs to the peptidase M18 family.</text>
</comment>
<dbReference type="Proteomes" id="UP000095009">
    <property type="component" value="Unassembled WGS sequence"/>
</dbReference>
<dbReference type="PRINTS" id="PR00932">
    <property type="entry name" value="AMINO1PTASE"/>
</dbReference>
<dbReference type="InterPro" id="IPR023358">
    <property type="entry name" value="Peptidase_M18_dom2"/>
</dbReference>
<reference evidence="9 10" key="1">
    <citation type="journal article" date="2016" name="Proc. Natl. Acad. Sci. U.S.A.">
        <title>Comparative genomics of biotechnologically important yeasts.</title>
        <authorList>
            <person name="Riley R."/>
            <person name="Haridas S."/>
            <person name="Wolfe K.H."/>
            <person name="Lopes M.R."/>
            <person name="Hittinger C.T."/>
            <person name="Goeker M."/>
            <person name="Salamov A.A."/>
            <person name="Wisecaver J.H."/>
            <person name="Long T.M."/>
            <person name="Calvey C.H."/>
            <person name="Aerts A.L."/>
            <person name="Barry K.W."/>
            <person name="Choi C."/>
            <person name="Clum A."/>
            <person name="Coughlan A.Y."/>
            <person name="Deshpande S."/>
            <person name="Douglass A.P."/>
            <person name="Hanson S.J."/>
            <person name="Klenk H.-P."/>
            <person name="LaButti K.M."/>
            <person name="Lapidus A."/>
            <person name="Lindquist E.A."/>
            <person name="Lipzen A.M."/>
            <person name="Meier-Kolthoff J.P."/>
            <person name="Ohm R.A."/>
            <person name="Otillar R.P."/>
            <person name="Pangilinan J.L."/>
            <person name="Peng Y."/>
            <person name="Rokas A."/>
            <person name="Rosa C.A."/>
            <person name="Scheuner C."/>
            <person name="Sibirny A.A."/>
            <person name="Slot J.C."/>
            <person name="Stielow J.B."/>
            <person name="Sun H."/>
            <person name="Kurtzman C.P."/>
            <person name="Blackwell M."/>
            <person name="Grigoriev I.V."/>
            <person name="Jeffries T.W."/>
        </authorList>
    </citation>
    <scope>NUCLEOTIDE SEQUENCE [LARGE SCALE GENOMIC DNA]</scope>
    <source>
        <strain evidence="9 10">DSM 6958</strain>
    </source>
</reference>
<evidence type="ECO:0000313" key="9">
    <source>
        <dbReference type="EMBL" id="ODQ68344.1"/>
    </source>
</evidence>
<keyword evidence="10" id="KW-1185">Reference proteome</keyword>
<accession>A0A1E3PSW1</accession>
<dbReference type="GO" id="GO:0070006">
    <property type="term" value="F:metalloaminopeptidase activity"/>
    <property type="evidence" value="ECO:0007669"/>
    <property type="project" value="TreeGrafter"/>
</dbReference>
<dbReference type="EMBL" id="KV454406">
    <property type="protein sequence ID" value="ODQ68344.1"/>
    <property type="molecule type" value="Genomic_DNA"/>
</dbReference>
<dbReference type="Pfam" id="PF02127">
    <property type="entry name" value="Peptidase_M18"/>
    <property type="match status" value="1"/>
</dbReference>
<dbReference type="AlphaFoldDB" id="A0A1E3PSW1"/>
<dbReference type="Gene3D" id="3.40.630.10">
    <property type="entry name" value="Zn peptidases"/>
    <property type="match status" value="1"/>
</dbReference>
<keyword evidence="5" id="KW-0479">Metal-binding</keyword>
<evidence type="ECO:0000256" key="4">
    <source>
        <dbReference type="ARBA" id="ARBA00022670"/>
    </source>
</evidence>
<protein>
    <recommendedName>
        <fullName evidence="11">Peptidase M18, aminopeptidase I</fullName>
    </recommendedName>
</protein>
<proteinExistence type="inferred from homology"/>
<dbReference type="SUPFAM" id="SSF101821">
    <property type="entry name" value="Aminopeptidase/glucanase lid domain"/>
    <property type="match status" value="1"/>
</dbReference>
<keyword evidence="6" id="KW-0378">Hydrolase</keyword>
<keyword evidence="3" id="KW-0031">Aminopeptidase</keyword>
<keyword evidence="8" id="KW-0482">Metalloprotease</keyword>
<evidence type="ECO:0000256" key="5">
    <source>
        <dbReference type="ARBA" id="ARBA00022723"/>
    </source>
</evidence>
<dbReference type="GO" id="GO:0008270">
    <property type="term" value="F:zinc ion binding"/>
    <property type="evidence" value="ECO:0007669"/>
    <property type="project" value="InterPro"/>
</dbReference>
<evidence type="ECO:0000256" key="3">
    <source>
        <dbReference type="ARBA" id="ARBA00022438"/>
    </source>
</evidence>
<evidence type="ECO:0000256" key="7">
    <source>
        <dbReference type="ARBA" id="ARBA00022833"/>
    </source>
</evidence>
<dbReference type="NCBIfam" id="NF002759">
    <property type="entry name" value="PRK02813.1"/>
    <property type="match status" value="1"/>
</dbReference>